<sequence>MSLPQTPSGGARLRRGALAVTAVAFSVLALGACSAGENAQTLGVRPDNAEVSVDAIKIQNAVVITQPQSDTDGPATFSATIFNEDSEPQTIDAVTLPGVNGTVKLSPAQGTGPVTVPALGSIIVGGKGNASAVLENGRELTKNIGGVQDVVVRFSETGDVKLQAFVHPAAGYYQGFGPSVLPKPPVQTPPAEPSKSPGAPEGEHGSEPSDGTSEPAEGEAGASDEPGNGESGDPGTPSDASSASNEGDAEH</sequence>
<accession>A0ACC6PWF9</accession>
<dbReference type="Proteomes" id="UP001377168">
    <property type="component" value="Unassembled WGS sequence"/>
</dbReference>
<protein>
    <submittedName>
        <fullName evidence="1">DUF461 domain-containing protein</fullName>
    </submittedName>
</protein>
<proteinExistence type="predicted"/>
<evidence type="ECO:0000313" key="2">
    <source>
        <dbReference type="Proteomes" id="UP001377168"/>
    </source>
</evidence>
<organism evidence="1 2">
    <name type="scientific">Streptomyces achmelvichensis</name>
    <dbReference type="NCBI Taxonomy" id="3134111"/>
    <lineage>
        <taxon>Bacteria</taxon>
        <taxon>Bacillati</taxon>
        <taxon>Actinomycetota</taxon>
        <taxon>Actinomycetes</taxon>
        <taxon>Kitasatosporales</taxon>
        <taxon>Streptomycetaceae</taxon>
        <taxon>Streptomyces</taxon>
    </lineage>
</organism>
<reference evidence="1" key="1">
    <citation type="submission" date="2024-03" db="EMBL/GenBank/DDBJ databases">
        <title>Novel Streptomyces species of biotechnological and ecological value are a feature of Machair soil.</title>
        <authorList>
            <person name="Prole J.R."/>
            <person name="Goodfellow M."/>
            <person name="Allenby N."/>
            <person name="Ward A.C."/>
        </authorList>
    </citation>
    <scope>NUCLEOTIDE SEQUENCE</scope>
    <source>
        <strain evidence="1">MS2.AVA.5</strain>
    </source>
</reference>
<gene>
    <name evidence="1" type="ORF">WKI67_20745</name>
</gene>
<comment type="caution">
    <text evidence="1">The sequence shown here is derived from an EMBL/GenBank/DDBJ whole genome shotgun (WGS) entry which is preliminary data.</text>
</comment>
<evidence type="ECO:0000313" key="1">
    <source>
        <dbReference type="EMBL" id="MEJ8635808.1"/>
    </source>
</evidence>
<dbReference type="EMBL" id="JBBKAJ010000022">
    <property type="protein sequence ID" value="MEJ8635808.1"/>
    <property type="molecule type" value="Genomic_DNA"/>
</dbReference>
<keyword evidence="2" id="KW-1185">Reference proteome</keyword>
<name>A0ACC6PWF9_9ACTN</name>